<feature type="repeat" description="WD" evidence="4">
    <location>
        <begin position="253"/>
        <end position="292"/>
    </location>
</feature>
<gene>
    <name evidence="7" type="ORF">TWF506_009455</name>
</gene>
<dbReference type="EMBL" id="JAVHJM010000007">
    <property type="protein sequence ID" value="KAK6510339.1"/>
    <property type="molecule type" value="Genomic_DNA"/>
</dbReference>
<dbReference type="Pfam" id="PF00400">
    <property type="entry name" value="WD40"/>
    <property type="match status" value="3"/>
</dbReference>
<dbReference type="InterPro" id="IPR001680">
    <property type="entry name" value="WD40_rpt"/>
</dbReference>
<dbReference type="CDD" id="cd00200">
    <property type="entry name" value="WD40"/>
    <property type="match status" value="1"/>
</dbReference>
<evidence type="ECO:0000256" key="3">
    <source>
        <dbReference type="ARBA" id="ARBA00022737"/>
    </source>
</evidence>
<dbReference type="SUPFAM" id="SSF50978">
    <property type="entry name" value="WD40 repeat-like"/>
    <property type="match status" value="1"/>
</dbReference>
<dbReference type="PROSITE" id="PS00678">
    <property type="entry name" value="WD_REPEATS_1"/>
    <property type="match status" value="4"/>
</dbReference>
<feature type="domain" description="F-box" evidence="6">
    <location>
        <begin position="165"/>
        <end position="211"/>
    </location>
</feature>
<evidence type="ECO:0000256" key="2">
    <source>
        <dbReference type="ARBA" id="ARBA00022574"/>
    </source>
</evidence>
<sequence>MGDAGRTPGLRTRISARARSTITRILRDPPPKRNDTPLNFTENIPNITSIDGNGSYTRVDGVRDQLHGPGIGHDRGDNSRTTSNIQAWLLKLRIGGNDCQTRSVTGPHGGFLSTSGQGSYAQGRERTHGPSVSNHRKVLGHLIPNGLGTILYGGGGSRSNSIVGIDIMTVFPTEIVAQILSYLDHRSLLSCELVSRYWYSVALSSHIWRYTFEAEYGKLKAGISYNRDWKSMFEVKSSLNKRWLKGQVNPTYLNGHSDSVYCVQFDQEKIITGSRDRTIRVWDIATGQCLKIIGASHDPRPGSSTVGYHKGSVLCLQFDDQILVTGSSDHTCIVYSLPEFEPFLTLPGHRMGVLDVCFDESHIVSCSKDTSICVWERSTGLLLNRLRGHEGPVNAVQLRGSIVASASGDANIKLWDVENGNCLRTLSGHTRGLACIQLSEDCRTVVSGGNDQSIRVWDVDSGHLRYEIRDAHKSLVRSLYLDSHNERIISGSYDQSVRVWDLKEGKSLLNFPRWHGSWILAARADDRRIVSTSQDSHVLVLDFSSGIRGLESMFPLPSNPTALGK</sequence>
<accession>A0AAN8NBM0</accession>
<keyword evidence="8" id="KW-1185">Reference proteome</keyword>
<dbReference type="SMART" id="SM00256">
    <property type="entry name" value="FBOX"/>
    <property type="match status" value="1"/>
</dbReference>
<dbReference type="PROSITE" id="PS50294">
    <property type="entry name" value="WD_REPEATS_REGION"/>
    <property type="match status" value="4"/>
</dbReference>
<dbReference type="PANTHER" id="PTHR22847">
    <property type="entry name" value="WD40 REPEAT PROTEIN"/>
    <property type="match status" value="1"/>
</dbReference>
<evidence type="ECO:0000313" key="7">
    <source>
        <dbReference type="EMBL" id="KAK6510339.1"/>
    </source>
</evidence>
<evidence type="ECO:0000256" key="5">
    <source>
        <dbReference type="SAM" id="MobiDB-lite"/>
    </source>
</evidence>
<dbReference type="PRINTS" id="PR00320">
    <property type="entry name" value="GPROTEINBRPT"/>
</dbReference>
<dbReference type="Gene3D" id="2.130.10.10">
    <property type="entry name" value="YVTN repeat-like/Quinoprotein amine dehydrogenase"/>
    <property type="match status" value="2"/>
</dbReference>
<comment type="caution">
    <text evidence="7">The sequence shown here is derived from an EMBL/GenBank/DDBJ whole genome shotgun (WGS) entry which is preliminary data.</text>
</comment>
<dbReference type="Gene3D" id="1.20.1280.50">
    <property type="match status" value="1"/>
</dbReference>
<dbReference type="PROSITE" id="PS50181">
    <property type="entry name" value="FBOX"/>
    <property type="match status" value="1"/>
</dbReference>
<feature type="repeat" description="WD" evidence="4">
    <location>
        <begin position="426"/>
        <end position="467"/>
    </location>
</feature>
<dbReference type="AlphaFoldDB" id="A0AAN8NBM0"/>
<feature type="repeat" description="WD" evidence="4">
    <location>
        <begin position="386"/>
        <end position="425"/>
    </location>
</feature>
<dbReference type="Pfam" id="PF12937">
    <property type="entry name" value="F-box-like"/>
    <property type="match status" value="1"/>
</dbReference>
<keyword evidence="2 4" id="KW-0853">WD repeat</keyword>
<evidence type="ECO:0000256" key="4">
    <source>
        <dbReference type="PROSITE-ProRule" id="PRU00221"/>
    </source>
</evidence>
<dbReference type="PROSITE" id="PS50082">
    <property type="entry name" value="WD_REPEATS_2"/>
    <property type="match status" value="5"/>
</dbReference>
<reference evidence="7 8" key="1">
    <citation type="submission" date="2019-10" db="EMBL/GenBank/DDBJ databases">
        <authorList>
            <person name="Palmer J.M."/>
        </authorList>
    </citation>
    <scope>NUCLEOTIDE SEQUENCE [LARGE SCALE GENOMIC DNA]</scope>
    <source>
        <strain evidence="7 8">TWF506</strain>
    </source>
</reference>
<dbReference type="InterPro" id="IPR036047">
    <property type="entry name" value="F-box-like_dom_sf"/>
</dbReference>
<dbReference type="SMART" id="SM00320">
    <property type="entry name" value="WD40"/>
    <property type="match status" value="7"/>
</dbReference>
<dbReference type="InterPro" id="IPR049546">
    <property type="entry name" value="WDR54_beta_prop"/>
</dbReference>
<comment type="similarity">
    <text evidence="1">Belongs to the WD repeat MET30/SCONB/SCON-2 family.</text>
</comment>
<dbReference type="InterPro" id="IPR001810">
    <property type="entry name" value="F-box_dom"/>
</dbReference>
<organism evidence="7 8">
    <name type="scientific">Arthrobotrys conoides</name>
    <dbReference type="NCBI Taxonomy" id="74498"/>
    <lineage>
        <taxon>Eukaryota</taxon>
        <taxon>Fungi</taxon>
        <taxon>Dikarya</taxon>
        <taxon>Ascomycota</taxon>
        <taxon>Pezizomycotina</taxon>
        <taxon>Orbiliomycetes</taxon>
        <taxon>Orbiliales</taxon>
        <taxon>Orbiliaceae</taxon>
        <taxon>Arthrobotrys</taxon>
    </lineage>
</organism>
<dbReference type="Pfam" id="PF21031">
    <property type="entry name" value="WDR54"/>
    <property type="match status" value="1"/>
</dbReference>
<dbReference type="Proteomes" id="UP001307849">
    <property type="component" value="Unassembled WGS sequence"/>
</dbReference>
<dbReference type="InterPro" id="IPR020472">
    <property type="entry name" value="WD40_PAC1"/>
</dbReference>
<feature type="repeat" description="WD" evidence="4">
    <location>
        <begin position="469"/>
        <end position="510"/>
    </location>
</feature>
<keyword evidence="3" id="KW-0677">Repeat</keyword>
<evidence type="ECO:0000313" key="8">
    <source>
        <dbReference type="Proteomes" id="UP001307849"/>
    </source>
</evidence>
<dbReference type="InterPro" id="IPR036322">
    <property type="entry name" value="WD40_repeat_dom_sf"/>
</dbReference>
<dbReference type="SUPFAM" id="SSF81383">
    <property type="entry name" value="F-box domain"/>
    <property type="match status" value="1"/>
</dbReference>
<protein>
    <recommendedName>
        <fullName evidence="6">F-box domain-containing protein</fullName>
    </recommendedName>
</protein>
<name>A0AAN8NBM0_9PEZI</name>
<evidence type="ECO:0000256" key="1">
    <source>
        <dbReference type="ARBA" id="ARBA00007968"/>
    </source>
</evidence>
<feature type="region of interest" description="Disordered" evidence="5">
    <location>
        <begin position="104"/>
        <end position="134"/>
    </location>
</feature>
<proteinExistence type="inferred from homology"/>
<dbReference type="InterPro" id="IPR015943">
    <property type="entry name" value="WD40/YVTN_repeat-like_dom_sf"/>
</dbReference>
<feature type="repeat" description="WD" evidence="4">
    <location>
        <begin position="346"/>
        <end position="385"/>
    </location>
</feature>
<evidence type="ECO:0000259" key="6">
    <source>
        <dbReference type="PROSITE" id="PS50181"/>
    </source>
</evidence>
<dbReference type="InterPro" id="IPR019775">
    <property type="entry name" value="WD40_repeat_CS"/>
</dbReference>
<dbReference type="PANTHER" id="PTHR22847:SF745">
    <property type="entry name" value="F-BOX_WD REPEAT-CONTAINING PROTEIN 7"/>
    <property type="match status" value="1"/>
</dbReference>